<organism evidence="1 2">
    <name type="scientific">Brassica campestris</name>
    <name type="common">Field mustard</name>
    <dbReference type="NCBI Taxonomy" id="3711"/>
    <lineage>
        <taxon>Eukaryota</taxon>
        <taxon>Viridiplantae</taxon>
        <taxon>Streptophyta</taxon>
        <taxon>Embryophyta</taxon>
        <taxon>Tracheophyta</taxon>
        <taxon>Spermatophyta</taxon>
        <taxon>Magnoliopsida</taxon>
        <taxon>eudicotyledons</taxon>
        <taxon>Gunneridae</taxon>
        <taxon>Pentapetalae</taxon>
        <taxon>rosids</taxon>
        <taxon>malvids</taxon>
        <taxon>Brassicales</taxon>
        <taxon>Brassicaceae</taxon>
        <taxon>Brassiceae</taxon>
        <taxon>Brassica</taxon>
    </lineage>
</organism>
<proteinExistence type="predicted"/>
<accession>A0A8D9MBE6</accession>
<dbReference type="Proteomes" id="UP000694005">
    <property type="component" value="Chromosome A04"/>
</dbReference>
<sequence length="103" mass="11800">MSCFRLPKDTCARLRSALTEFWWSSGNNRKKIAWVAWQKLCKSKDKGGLGFKDLEKFNQALLAKKAARVLDNPDSLMAQVLKHRYFKNSSFLDSRVGSRPSFA</sequence>
<protein>
    <submittedName>
        <fullName evidence="1">Uncharacterized protein</fullName>
    </submittedName>
</protein>
<reference evidence="1 2" key="1">
    <citation type="submission" date="2021-07" db="EMBL/GenBank/DDBJ databases">
        <authorList>
            <consortium name="Genoscope - CEA"/>
            <person name="William W."/>
        </authorList>
    </citation>
    <scope>NUCLEOTIDE SEQUENCE [LARGE SCALE GENOMIC DNA]</scope>
</reference>
<gene>
    <name evidence="1" type="ORF">BRAPAZ1V2_A04P08180.2</name>
</gene>
<name>A0A8D9MBE6_BRACM</name>
<dbReference type="Gramene" id="A04p08180.2_BraZ1">
    <property type="protein sequence ID" value="A04p08180.2_BraZ1.CDS.1"/>
    <property type="gene ID" value="A04g08180.2_BraZ1"/>
</dbReference>
<evidence type="ECO:0000313" key="1">
    <source>
        <dbReference type="EMBL" id="CAG7905917.1"/>
    </source>
</evidence>
<dbReference type="EMBL" id="LS974620">
    <property type="protein sequence ID" value="CAG7905917.1"/>
    <property type="molecule type" value="Genomic_DNA"/>
</dbReference>
<evidence type="ECO:0000313" key="2">
    <source>
        <dbReference type="Proteomes" id="UP000694005"/>
    </source>
</evidence>
<dbReference type="PANTHER" id="PTHR33116:SF86">
    <property type="entry name" value="REVERSE TRANSCRIPTASE DOMAIN-CONTAINING PROTEIN"/>
    <property type="match status" value="1"/>
</dbReference>
<dbReference type="AlphaFoldDB" id="A0A8D9MBE6"/>
<dbReference type="PANTHER" id="PTHR33116">
    <property type="entry name" value="REVERSE TRANSCRIPTASE ZINC-BINDING DOMAIN-CONTAINING PROTEIN-RELATED-RELATED"/>
    <property type="match status" value="1"/>
</dbReference>